<gene>
    <name evidence="7" type="ORF">A2Y75_05550</name>
</gene>
<name>A0A1F2WFN3_9ACTN</name>
<dbReference type="EMBL" id="MELK01000052">
    <property type="protein sequence ID" value="OFW55650.1"/>
    <property type="molecule type" value="Genomic_DNA"/>
</dbReference>
<evidence type="ECO:0000256" key="4">
    <source>
        <dbReference type="ARBA" id="ARBA00023136"/>
    </source>
</evidence>
<dbReference type="GO" id="GO:0140359">
    <property type="term" value="F:ABC-type transporter activity"/>
    <property type="evidence" value="ECO:0007669"/>
    <property type="project" value="InterPro"/>
</dbReference>
<reference evidence="7 8" key="1">
    <citation type="journal article" date="2016" name="Nat. Commun.">
        <title>Thousands of microbial genomes shed light on interconnected biogeochemical processes in an aquifer system.</title>
        <authorList>
            <person name="Anantharaman K."/>
            <person name="Brown C.T."/>
            <person name="Hug L.A."/>
            <person name="Sharon I."/>
            <person name="Castelle C.J."/>
            <person name="Probst A.J."/>
            <person name="Thomas B.C."/>
            <person name="Singh A."/>
            <person name="Wilkins M.J."/>
            <person name="Karaoz U."/>
            <person name="Brodie E.L."/>
            <person name="Williams K.H."/>
            <person name="Hubbard S.S."/>
            <person name="Banfield J.F."/>
        </authorList>
    </citation>
    <scope>NUCLEOTIDE SEQUENCE [LARGE SCALE GENOMIC DNA]</scope>
</reference>
<dbReference type="STRING" id="1797197.A2Y75_05550"/>
<feature type="transmembrane region" description="Helical" evidence="5">
    <location>
        <begin position="137"/>
        <end position="155"/>
    </location>
</feature>
<evidence type="ECO:0000256" key="1">
    <source>
        <dbReference type="ARBA" id="ARBA00004141"/>
    </source>
</evidence>
<evidence type="ECO:0000259" key="6">
    <source>
        <dbReference type="Pfam" id="PF12698"/>
    </source>
</evidence>
<keyword evidence="3 5" id="KW-1133">Transmembrane helix</keyword>
<dbReference type="GO" id="GO:0016020">
    <property type="term" value="C:membrane"/>
    <property type="evidence" value="ECO:0007669"/>
    <property type="project" value="UniProtKB-SubCell"/>
</dbReference>
<feature type="transmembrane region" description="Helical" evidence="5">
    <location>
        <begin position="162"/>
        <end position="183"/>
    </location>
</feature>
<protein>
    <recommendedName>
        <fullName evidence="6">ABC-2 type transporter transmembrane domain-containing protein</fullName>
    </recommendedName>
</protein>
<evidence type="ECO:0000256" key="3">
    <source>
        <dbReference type="ARBA" id="ARBA00022989"/>
    </source>
</evidence>
<proteinExistence type="predicted"/>
<feature type="transmembrane region" description="Helical" evidence="5">
    <location>
        <begin position="230"/>
        <end position="252"/>
    </location>
</feature>
<feature type="transmembrane region" description="Helical" evidence="5">
    <location>
        <begin position="53"/>
        <end position="75"/>
    </location>
</feature>
<feature type="transmembrane region" description="Helical" evidence="5">
    <location>
        <begin position="20"/>
        <end position="41"/>
    </location>
</feature>
<keyword evidence="4 5" id="KW-0472">Membrane</keyword>
<feature type="transmembrane region" description="Helical" evidence="5">
    <location>
        <begin position="96"/>
        <end position="125"/>
    </location>
</feature>
<organism evidence="7 8">
    <name type="scientific">Candidatus Solincola sediminis</name>
    <dbReference type="NCBI Taxonomy" id="1797199"/>
    <lineage>
        <taxon>Bacteria</taxon>
        <taxon>Bacillati</taxon>
        <taxon>Actinomycetota</taxon>
        <taxon>Candidatus Geothermincolia</taxon>
        <taxon>Candidatus Geothermincolales</taxon>
        <taxon>Candidatus Geothermincolaceae</taxon>
        <taxon>Candidatus Solincola</taxon>
    </lineage>
</organism>
<evidence type="ECO:0000256" key="2">
    <source>
        <dbReference type="ARBA" id="ARBA00022692"/>
    </source>
</evidence>
<dbReference type="Proteomes" id="UP000177876">
    <property type="component" value="Unassembled WGS sequence"/>
</dbReference>
<evidence type="ECO:0000256" key="5">
    <source>
        <dbReference type="SAM" id="Phobius"/>
    </source>
</evidence>
<dbReference type="PANTHER" id="PTHR43471:SF10">
    <property type="entry name" value="SLL1107 PROTEIN"/>
    <property type="match status" value="1"/>
</dbReference>
<evidence type="ECO:0000313" key="8">
    <source>
        <dbReference type="Proteomes" id="UP000177876"/>
    </source>
</evidence>
<dbReference type="AlphaFoldDB" id="A0A1F2WFN3"/>
<comment type="caution">
    <text evidence="7">The sequence shown here is derived from an EMBL/GenBank/DDBJ whole genome shotgun (WGS) entry which is preliminary data.</text>
</comment>
<comment type="subcellular location">
    <subcellularLocation>
        <location evidence="1">Membrane</location>
        <topology evidence="1">Multi-pass membrane protein</topology>
    </subcellularLocation>
</comment>
<evidence type="ECO:0000313" key="7">
    <source>
        <dbReference type="EMBL" id="OFW55650.1"/>
    </source>
</evidence>
<dbReference type="Pfam" id="PF12698">
    <property type="entry name" value="ABC2_membrane_3"/>
    <property type="match status" value="1"/>
</dbReference>
<keyword evidence="2 5" id="KW-0812">Transmembrane</keyword>
<sequence>MRLLGVFAWSVVEDAMHRKVFYIILALTVLMIFLIPLLPSAQVGVQLDLMREAALGLTTIMAFVLAIIMGGTSIARDAEQRTIYNIISKPVQRWQYYLGKFLGIMLVLVITLALIFIVIGVFVLAKFRVFDPGLAKALFTIFLEASILTSLTMMASVYLSPLVCVFVGILFYVVAHVKGGYLYDAMNNGNPIARIGAGFLYYILPNLERFNINETIAHGESVFRVGLLDLILLTLMAAAFTGIFLYLGIFLFSRRDL</sequence>
<accession>A0A1F2WFN3</accession>
<dbReference type="InterPro" id="IPR013525">
    <property type="entry name" value="ABC2_TM"/>
</dbReference>
<dbReference type="PANTHER" id="PTHR43471">
    <property type="entry name" value="ABC TRANSPORTER PERMEASE"/>
    <property type="match status" value="1"/>
</dbReference>
<feature type="domain" description="ABC-2 type transporter transmembrane" evidence="6">
    <location>
        <begin position="51"/>
        <end position="246"/>
    </location>
</feature>